<accession>A0ABN9T578</accession>
<feature type="compositionally biased region" description="Low complexity" evidence="1">
    <location>
        <begin position="181"/>
        <end position="199"/>
    </location>
</feature>
<feature type="compositionally biased region" description="Gly residues" evidence="1">
    <location>
        <begin position="220"/>
        <end position="229"/>
    </location>
</feature>
<keyword evidence="2" id="KW-1133">Transmembrane helix</keyword>
<feature type="region of interest" description="Disordered" evidence="1">
    <location>
        <begin position="142"/>
        <end position="235"/>
    </location>
</feature>
<dbReference type="Proteomes" id="UP001189429">
    <property type="component" value="Unassembled WGS sequence"/>
</dbReference>
<protein>
    <submittedName>
        <fullName evidence="3">Uncharacterized protein</fullName>
    </submittedName>
</protein>
<evidence type="ECO:0000256" key="1">
    <source>
        <dbReference type="SAM" id="MobiDB-lite"/>
    </source>
</evidence>
<keyword evidence="2" id="KW-0812">Transmembrane</keyword>
<evidence type="ECO:0000313" key="4">
    <source>
        <dbReference type="Proteomes" id="UP001189429"/>
    </source>
</evidence>
<feature type="transmembrane region" description="Helical" evidence="2">
    <location>
        <begin position="104"/>
        <end position="124"/>
    </location>
</feature>
<organism evidence="3 4">
    <name type="scientific">Prorocentrum cordatum</name>
    <dbReference type="NCBI Taxonomy" id="2364126"/>
    <lineage>
        <taxon>Eukaryota</taxon>
        <taxon>Sar</taxon>
        <taxon>Alveolata</taxon>
        <taxon>Dinophyceae</taxon>
        <taxon>Prorocentrales</taxon>
        <taxon>Prorocentraceae</taxon>
        <taxon>Prorocentrum</taxon>
    </lineage>
</organism>
<reference evidence="3" key="1">
    <citation type="submission" date="2023-10" db="EMBL/GenBank/DDBJ databases">
        <authorList>
            <person name="Chen Y."/>
            <person name="Shah S."/>
            <person name="Dougan E. K."/>
            <person name="Thang M."/>
            <person name="Chan C."/>
        </authorList>
    </citation>
    <scope>NUCLEOTIDE SEQUENCE [LARGE SCALE GENOMIC DNA]</scope>
</reference>
<comment type="caution">
    <text evidence="3">The sequence shown here is derived from an EMBL/GenBank/DDBJ whole genome shotgun (WGS) entry which is preliminary data.</text>
</comment>
<evidence type="ECO:0000256" key="2">
    <source>
        <dbReference type="SAM" id="Phobius"/>
    </source>
</evidence>
<sequence length="235" mass="25549">MLNADKGTQVFVRWRSHFLSKASRWETTRPELYEDILEHVRFDPHDRQDHDFLPMLEERLDFSAYLSLCVEQGIVDAVHGTTVTWIILLVIFGIFAILTKYAHTTLMAITAYCIAMAFVVLGLMRHVSRRRQARILRHIPSSSSCSTDVGGGRVEDETRPRGPRRGARLRGDGGRAGGEAAGPAAARGQAAAAPRGQEAPRGHLGPPANADLAVPHLGRAEGGGGGGVEGPQTVW</sequence>
<evidence type="ECO:0000313" key="3">
    <source>
        <dbReference type="EMBL" id="CAK0840166.1"/>
    </source>
</evidence>
<dbReference type="EMBL" id="CAUYUJ010014356">
    <property type="protein sequence ID" value="CAK0840166.1"/>
    <property type="molecule type" value="Genomic_DNA"/>
</dbReference>
<keyword evidence="4" id="KW-1185">Reference proteome</keyword>
<name>A0ABN9T578_9DINO</name>
<keyword evidence="2" id="KW-0472">Membrane</keyword>
<feature type="transmembrane region" description="Helical" evidence="2">
    <location>
        <begin position="77"/>
        <end position="98"/>
    </location>
</feature>
<gene>
    <name evidence="3" type="ORF">PCOR1329_LOCUS35669</name>
</gene>
<proteinExistence type="predicted"/>